<proteinExistence type="predicted"/>
<dbReference type="InterPro" id="IPR032710">
    <property type="entry name" value="NTF2-like_dom_sf"/>
</dbReference>
<dbReference type="Gene3D" id="3.10.450.50">
    <property type="match status" value="1"/>
</dbReference>
<evidence type="ECO:0000313" key="3">
    <source>
        <dbReference type="Proteomes" id="UP000606172"/>
    </source>
</evidence>
<comment type="caution">
    <text evidence="2">The sequence shown here is derived from an EMBL/GenBank/DDBJ whole genome shotgun (WGS) entry which is preliminary data.</text>
</comment>
<dbReference type="RefSeq" id="WP_204028739.1">
    <property type="nucleotide sequence ID" value="NZ_BOOW01000029.1"/>
</dbReference>
<dbReference type="AlphaFoldDB" id="A0A919V6R3"/>
<feature type="domain" description="DUF4440" evidence="1">
    <location>
        <begin position="21"/>
        <end position="71"/>
    </location>
</feature>
<dbReference type="InterPro" id="IPR027843">
    <property type="entry name" value="DUF4440"/>
</dbReference>
<sequence>MSGEDIGRANAEFLSLGLLIDVRPRHTYVAGDLALLVVDWTIDGTAPDGEHVHIEGTATDVARRGQDRGWRYVIDSPFGTAHPPLT</sequence>
<evidence type="ECO:0000313" key="2">
    <source>
        <dbReference type="EMBL" id="GII94350.1"/>
    </source>
</evidence>
<keyword evidence="3" id="KW-1185">Reference proteome</keyword>
<dbReference type="EMBL" id="BOOW01000029">
    <property type="protein sequence ID" value="GII94350.1"/>
    <property type="molecule type" value="Genomic_DNA"/>
</dbReference>
<reference evidence="2" key="1">
    <citation type="submission" date="2021-01" db="EMBL/GenBank/DDBJ databases">
        <title>Whole genome shotgun sequence of Sinosporangium siamense NBRC 109515.</title>
        <authorList>
            <person name="Komaki H."/>
            <person name="Tamura T."/>
        </authorList>
    </citation>
    <scope>NUCLEOTIDE SEQUENCE</scope>
    <source>
        <strain evidence="2">NBRC 109515</strain>
    </source>
</reference>
<protein>
    <recommendedName>
        <fullName evidence="1">DUF4440 domain-containing protein</fullName>
    </recommendedName>
</protein>
<dbReference type="Pfam" id="PF14534">
    <property type="entry name" value="DUF4440"/>
    <property type="match status" value="1"/>
</dbReference>
<evidence type="ECO:0000259" key="1">
    <source>
        <dbReference type="Pfam" id="PF14534"/>
    </source>
</evidence>
<name>A0A919V6R3_9ACTN</name>
<gene>
    <name evidence="2" type="ORF">Ssi02_45810</name>
</gene>
<dbReference type="Proteomes" id="UP000606172">
    <property type="component" value="Unassembled WGS sequence"/>
</dbReference>
<organism evidence="2 3">
    <name type="scientific">Sinosporangium siamense</name>
    <dbReference type="NCBI Taxonomy" id="1367973"/>
    <lineage>
        <taxon>Bacteria</taxon>
        <taxon>Bacillati</taxon>
        <taxon>Actinomycetota</taxon>
        <taxon>Actinomycetes</taxon>
        <taxon>Streptosporangiales</taxon>
        <taxon>Streptosporangiaceae</taxon>
        <taxon>Sinosporangium</taxon>
    </lineage>
</organism>
<accession>A0A919V6R3</accession>
<dbReference type="SUPFAM" id="SSF54427">
    <property type="entry name" value="NTF2-like"/>
    <property type="match status" value="1"/>
</dbReference>